<accession>A0A058Z7T0</accession>
<protein>
    <recommendedName>
        <fullName evidence="7">Peptidase M20 dimerisation domain-containing protein</fullName>
    </recommendedName>
</protein>
<evidence type="ECO:0000256" key="4">
    <source>
        <dbReference type="ARBA" id="ARBA00022801"/>
    </source>
</evidence>
<comment type="similarity">
    <text evidence="2">Belongs to the peptidase M20A family.</text>
</comment>
<evidence type="ECO:0000256" key="6">
    <source>
        <dbReference type="SAM" id="SignalP"/>
    </source>
</evidence>
<dbReference type="Pfam" id="PF07687">
    <property type="entry name" value="M20_dimer"/>
    <property type="match status" value="1"/>
</dbReference>
<dbReference type="PANTHER" id="PTHR43808">
    <property type="entry name" value="ACETYLORNITHINE DEACETYLASE"/>
    <property type="match status" value="1"/>
</dbReference>
<feature type="signal peptide" evidence="6">
    <location>
        <begin position="1"/>
        <end position="21"/>
    </location>
</feature>
<dbReference type="Gene3D" id="3.40.630.10">
    <property type="entry name" value="Zn peptidases"/>
    <property type="match status" value="1"/>
</dbReference>
<keyword evidence="9" id="KW-1185">Reference proteome</keyword>
<sequence length="381" mass="41462">MRAPFLLLLALLAALLAAASGLDLHRLSQPVAGQAFNDADTVDTLREMVRIESISGNELRMSQWLADRLMGAGWDVEQQQVEPSRYNVLAYHPANRHRLKALFSSHIDTVPPFLPFSENAETMFGRGTADAKGSVSAMIHAAESLNSTIAAVEGVIDPTQLGLLFVVGEEVNHIGMRHANELNLHSVEHFVSGEPTESLLAVGHKGMWKFRLEIFGRAAHSGYPHLGESAISPMLDLLRELNTMALPVSDLLGPTTLNIGILGGGVAANVVPDYASAEIMVRVSTNLAEVKTLIERVVRDRATITDLSENEPFICDTIPGFNTTIVAYNTDLPFFEGDHKSYLLGPGSITVAHTDDEQISKRELVDAVGLFRRMAVHMLAQ</sequence>
<keyword evidence="6" id="KW-0732">Signal</keyword>
<evidence type="ECO:0000313" key="8">
    <source>
        <dbReference type="EMBL" id="KCV70335.1"/>
    </source>
</evidence>
<feature type="domain" description="Peptidase M20 dimerisation" evidence="7">
    <location>
        <begin position="202"/>
        <end position="300"/>
    </location>
</feature>
<dbReference type="OMA" id="NCDVDGF"/>
<reference evidence="8" key="1">
    <citation type="submission" date="2013-04" db="EMBL/GenBank/DDBJ databases">
        <title>The Genome Sequence of Fonticula alba ATCC 38817.</title>
        <authorList>
            <consortium name="The Broad Institute Genomics Platform"/>
            <person name="Russ C."/>
            <person name="Cuomo C."/>
            <person name="Burger G."/>
            <person name="Gray M.W."/>
            <person name="Holland P.W.H."/>
            <person name="King N."/>
            <person name="Lang F.B.F."/>
            <person name="Roger A.J."/>
            <person name="Ruiz-Trillo I."/>
            <person name="Brown M."/>
            <person name="Walker B."/>
            <person name="Young S."/>
            <person name="Zeng Q."/>
            <person name="Gargeya S."/>
            <person name="Fitzgerald M."/>
            <person name="Haas B."/>
            <person name="Abouelleil A."/>
            <person name="Allen A.W."/>
            <person name="Alvarado L."/>
            <person name="Arachchi H.M."/>
            <person name="Berlin A.M."/>
            <person name="Chapman S.B."/>
            <person name="Gainer-Dewar J."/>
            <person name="Goldberg J."/>
            <person name="Griggs A."/>
            <person name="Gujja S."/>
            <person name="Hansen M."/>
            <person name="Howarth C."/>
            <person name="Imamovic A."/>
            <person name="Ireland A."/>
            <person name="Larimer J."/>
            <person name="McCowan C."/>
            <person name="Murphy C."/>
            <person name="Pearson M."/>
            <person name="Poon T.W."/>
            <person name="Priest M."/>
            <person name="Roberts A."/>
            <person name="Saif S."/>
            <person name="Shea T."/>
            <person name="Sisk P."/>
            <person name="Sykes S."/>
            <person name="Wortman J."/>
            <person name="Nusbaum C."/>
            <person name="Birren B."/>
        </authorList>
    </citation>
    <scope>NUCLEOTIDE SEQUENCE [LARGE SCALE GENOMIC DNA]</scope>
    <source>
        <strain evidence="8">ATCC 38817</strain>
    </source>
</reference>
<evidence type="ECO:0000256" key="5">
    <source>
        <dbReference type="ARBA" id="ARBA00022833"/>
    </source>
</evidence>
<dbReference type="InterPro" id="IPR050072">
    <property type="entry name" value="Peptidase_M20A"/>
</dbReference>
<dbReference type="Gene3D" id="3.30.70.360">
    <property type="match status" value="1"/>
</dbReference>
<keyword evidence="5" id="KW-0862">Zinc</keyword>
<comment type="cofactor">
    <cofactor evidence="1">
        <name>Zn(2+)</name>
        <dbReference type="ChEBI" id="CHEBI:29105"/>
    </cofactor>
</comment>
<gene>
    <name evidence="8" type="ORF">H696_02662</name>
</gene>
<evidence type="ECO:0000256" key="1">
    <source>
        <dbReference type="ARBA" id="ARBA00001947"/>
    </source>
</evidence>
<proteinExistence type="inferred from homology"/>
<dbReference type="EMBL" id="KB932204">
    <property type="protein sequence ID" value="KCV70335.1"/>
    <property type="molecule type" value="Genomic_DNA"/>
</dbReference>
<keyword evidence="3" id="KW-0479">Metal-binding</keyword>
<dbReference type="RefSeq" id="XP_009494851.1">
    <property type="nucleotide sequence ID" value="XM_009496576.1"/>
</dbReference>
<dbReference type="InterPro" id="IPR002933">
    <property type="entry name" value="Peptidase_M20"/>
</dbReference>
<dbReference type="PANTHER" id="PTHR43808:SF8">
    <property type="entry name" value="PEPTIDASE M20 DIMERISATION DOMAIN-CONTAINING PROTEIN"/>
    <property type="match status" value="1"/>
</dbReference>
<dbReference type="Proteomes" id="UP000030693">
    <property type="component" value="Unassembled WGS sequence"/>
</dbReference>
<dbReference type="Pfam" id="PF01546">
    <property type="entry name" value="Peptidase_M20"/>
    <property type="match status" value="1"/>
</dbReference>
<dbReference type="GO" id="GO:0016787">
    <property type="term" value="F:hydrolase activity"/>
    <property type="evidence" value="ECO:0007669"/>
    <property type="project" value="UniProtKB-KW"/>
</dbReference>
<dbReference type="AlphaFoldDB" id="A0A058Z7T0"/>
<dbReference type="SUPFAM" id="SSF55031">
    <property type="entry name" value="Bacterial exopeptidase dimerisation domain"/>
    <property type="match status" value="1"/>
</dbReference>
<dbReference type="InterPro" id="IPR036264">
    <property type="entry name" value="Bact_exopeptidase_dim_dom"/>
</dbReference>
<evidence type="ECO:0000259" key="7">
    <source>
        <dbReference type="Pfam" id="PF07687"/>
    </source>
</evidence>
<dbReference type="SUPFAM" id="SSF53187">
    <property type="entry name" value="Zn-dependent exopeptidases"/>
    <property type="match status" value="1"/>
</dbReference>
<evidence type="ECO:0000256" key="3">
    <source>
        <dbReference type="ARBA" id="ARBA00022723"/>
    </source>
</evidence>
<dbReference type="eggNOG" id="KOG2275">
    <property type="taxonomic scope" value="Eukaryota"/>
</dbReference>
<dbReference type="STRING" id="691883.A0A058Z7T0"/>
<keyword evidence="4" id="KW-0378">Hydrolase</keyword>
<dbReference type="OrthoDB" id="3064516at2759"/>
<name>A0A058Z7T0_FONAL</name>
<organism evidence="8">
    <name type="scientific">Fonticula alba</name>
    <name type="common">Slime mold</name>
    <dbReference type="NCBI Taxonomy" id="691883"/>
    <lineage>
        <taxon>Eukaryota</taxon>
        <taxon>Rotosphaerida</taxon>
        <taxon>Fonticulaceae</taxon>
        <taxon>Fonticula</taxon>
    </lineage>
</organism>
<dbReference type="InterPro" id="IPR011650">
    <property type="entry name" value="Peptidase_M20_dimer"/>
</dbReference>
<evidence type="ECO:0000313" key="9">
    <source>
        <dbReference type="Proteomes" id="UP000030693"/>
    </source>
</evidence>
<dbReference type="GO" id="GO:0046872">
    <property type="term" value="F:metal ion binding"/>
    <property type="evidence" value="ECO:0007669"/>
    <property type="project" value="UniProtKB-KW"/>
</dbReference>
<evidence type="ECO:0000256" key="2">
    <source>
        <dbReference type="ARBA" id="ARBA00006247"/>
    </source>
</evidence>
<dbReference type="GeneID" id="20527387"/>
<feature type="chain" id="PRO_5001570858" description="Peptidase M20 dimerisation domain-containing protein" evidence="6">
    <location>
        <begin position="22"/>
        <end position="381"/>
    </location>
</feature>